<accession>A0A516KH07</accession>
<dbReference type="GO" id="GO:0008658">
    <property type="term" value="F:penicillin binding"/>
    <property type="evidence" value="ECO:0007669"/>
    <property type="project" value="InterPro"/>
</dbReference>
<dbReference type="Gene3D" id="3.90.1310.10">
    <property type="entry name" value="Penicillin-binding protein 2a (Domain 2)"/>
    <property type="match status" value="1"/>
</dbReference>
<reference evidence="9 10" key="1">
    <citation type="submission" date="2019-07" db="EMBL/GenBank/DDBJ databases">
        <authorList>
            <person name="Li J."/>
        </authorList>
    </citation>
    <scope>NUCLEOTIDE SEQUENCE [LARGE SCALE GENOMIC DNA]</scope>
    <source>
        <strain evidence="9 10">TKL69</strain>
    </source>
</reference>
<dbReference type="UniPathway" id="UPA00219"/>
<dbReference type="OrthoDB" id="2985542at2"/>
<dbReference type="Proteomes" id="UP000315215">
    <property type="component" value="Chromosome"/>
</dbReference>
<proteinExistence type="inferred from homology"/>
<dbReference type="SUPFAM" id="SSF56519">
    <property type="entry name" value="Penicillin binding protein dimerisation domain"/>
    <property type="match status" value="1"/>
</dbReference>
<protein>
    <recommendedName>
        <fullName evidence="4">serine-type D-Ala-D-Ala carboxypeptidase</fullName>
        <ecNumber evidence="4">3.4.16.4</ecNumber>
    </recommendedName>
</protein>
<evidence type="ECO:0000256" key="5">
    <source>
        <dbReference type="ARBA" id="ARBA00023136"/>
    </source>
</evidence>
<dbReference type="KEGG" id="aqt:FN924_11130"/>
<evidence type="ECO:0000256" key="3">
    <source>
        <dbReference type="ARBA" id="ARBA00007171"/>
    </source>
</evidence>
<dbReference type="PANTHER" id="PTHR30627">
    <property type="entry name" value="PEPTIDOGLYCAN D,D-TRANSPEPTIDASE"/>
    <property type="match status" value="1"/>
</dbReference>
<dbReference type="InterPro" id="IPR050515">
    <property type="entry name" value="Beta-lactam/transpept"/>
</dbReference>
<gene>
    <name evidence="9" type="ORF">FN924_11130</name>
</gene>
<dbReference type="AlphaFoldDB" id="A0A516KH07"/>
<comment type="pathway">
    <text evidence="2">Cell wall biogenesis; peptidoglycan biosynthesis.</text>
</comment>
<dbReference type="InterPro" id="IPR036138">
    <property type="entry name" value="PBP_dimer_sf"/>
</dbReference>
<dbReference type="InterPro" id="IPR005311">
    <property type="entry name" value="PBP_dimer"/>
</dbReference>
<evidence type="ECO:0000259" key="8">
    <source>
        <dbReference type="Pfam" id="PF03717"/>
    </source>
</evidence>
<evidence type="ECO:0000259" key="7">
    <source>
        <dbReference type="Pfam" id="PF00905"/>
    </source>
</evidence>
<dbReference type="GO" id="GO:0071972">
    <property type="term" value="F:peptidoglycan L,D-transpeptidase activity"/>
    <property type="evidence" value="ECO:0007669"/>
    <property type="project" value="TreeGrafter"/>
</dbReference>
<evidence type="ECO:0000256" key="4">
    <source>
        <dbReference type="ARBA" id="ARBA00012448"/>
    </source>
</evidence>
<evidence type="ECO:0000256" key="6">
    <source>
        <dbReference type="ARBA" id="ARBA00034000"/>
    </source>
</evidence>
<keyword evidence="5" id="KW-0472">Membrane</keyword>
<dbReference type="InterPro" id="IPR001460">
    <property type="entry name" value="PCN-bd_Tpept"/>
</dbReference>
<dbReference type="InterPro" id="IPR012338">
    <property type="entry name" value="Beta-lactam/transpept-like"/>
</dbReference>
<dbReference type="SUPFAM" id="SSF56601">
    <property type="entry name" value="beta-lactamase/transpeptidase-like"/>
    <property type="match status" value="1"/>
</dbReference>
<keyword evidence="10" id="KW-1185">Reference proteome</keyword>
<feature type="domain" description="Penicillin-binding protein dimerisation" evidence="8">
    <location>
        <begin position="96"/>
        <end position="216"/>
    </location>
</feature>
<dbReference type="PANTHER" id="PTHR30627:SF24">
    <property type="entry name" value="PENICILLIN-BINDING PROTEIN 4B"/>
    <property type="match status" value="1"/>
</dbReference>
<feature type="domain" description="Penicillin-binding protein transpeptidase" evidence="7">
    <location>
        <begin position="260"/>
        <end position="547"/>
    </location>
</feature>
<sequence length="575" mass="64581">MNTKRVSVLSLFLLLGFGALLYRLASIQLISTESFGPDNVNLLEESVDQRTSEINLSSGRGIFLDNKEKPLNQAMRKDIVLFPFLDQLSNNAVLDELPVSTQQLQNKIKQLKKPSYLTDLFPITVTDSLYEKIKKEQVPGIVAVERTVVQDPTDAQHLLGIVRNNKEEYYNRYPEYEDNKDAKPIGISGLQATFDPFLQSQNEQKILYHVDAQGTPMMGLNLRYIGESDTFYPTKVQTTLDMEKQKLSEKIIDKYDMKMGGLVLLDVESRDVLAMVSRPTIDMEQPYKGNTIQNQMLTAHFPGSIFKTVTAAAALESDNVDVSRSFNCNQNLYGDGPSDRQLGSLTFTESYAQSCNRTFAILANELVKQDPTILETYADKLGLLEPVGWNGTVFHFSNFKQFPDEEPGKVWGNEQDPNVERAIAQTAIGQKEVRVTPLAIANMMATVADGGNKKEVRAVQKILYRNGTSMFDFSMHRNRKNELKPETAKLLQGLMEQVVENGTGQTFKGLQVAGKSGTAQTGMENKFHHWFAGYFPKDNPKYAMVVVDLYQSDEASTTYNIYRDIVSNLLRGDSS</sequence>
<evidence type="ECO:0000256" key="2">
    <source>
        <dbReference type="ARBA" id="ARBA00004752"/>
    </source>
</evidence>
<dbReference type="EC" id="3.4.16.4" evidence="4"/>
<comment type="subcellular location">
    <subcellularLocation>
        <location evidence="1">Membrane</location>
    </subcellularLocation>
</comment>
<comment type="similarity">
    <text evidence="3">Belongs to the transpeptidase family.</text>
</comment>
<dbReference type="EMBL" id="CP041666">
    <property type="protein sequence ID" value="QDP40688.1"/>
    <property type="molecule type" value="Genomic_DNA"/>
</dbReference>
<dbReference type="GO" id="GO:0005886">
    <property type="term" value="C:plasma membrane"/>
    <property type="evidence" value="ECO:0007669"/>
    <property type="project" value="TreeGrafter"/>
</dbReference>
<dbReference type="Pfam" id="PF00905">
    <property type="entry name" value="Transpeptidase"/>
    <property type="match status" value="1"/>
</dbReference>
<dbReference type="RefSeq" id="WP_143894479.1">
    <property type="nucleotide sequence ID" value="NZ_CP041666.1"/>
</dbReference>
<dbReference type="Gene3D" id="3.40.710.10">
    <property type="entry name" value="DD-peptidase/beta-lactamase superfamily"/>
    <property type="match status" value="1"/>
</dbReference>
<evidence type="ECO:0000313" key="10">
    <source>
        <dbReference type="Proteomes" id="UP000315215"/>
    </source>
</evidence>
<name>A0A516KH07_9BACI</name>
<dbReference type="GO" id="GO:0009002">
    <property type="term" value="F:serine-type D-Ala-D-Ala carboxypeptidase activity"/>
    <property type="evidence" value="ECO:0007669"/>
    <property type="project" value="UniProtKB-EC"/>
</dbReference>
<evidence type="ECO:0000313" key="9">
    <source>
        <dbReference type="EMBL" id="QDP40688.1"/>
    </source>
</evidence>
<comment type="catalytic activity">
    <reaction evidence="6">
        <text>Preferential cleavage: (Ac)2-L-Lys-D-Ala-|-D-Ala. Also transpeptidation of peptidyl-alanyl moieties that are N-acyl substituents of D-alanine.</text>
        <dbReference type="EC" id="3.4.16.4"/>
    </reaction>
</comment>
<dbReference type="GO" id="GO:0009252">
    <property type="term" value="P:peptidoglycan biosynthetic process"/>
    <property type="evidence" value="ECO:0007669"/>
    <property type="project" value="UniProtKB-UniPathway"/>
</dbReference>
<dbReference type="Pfam" id="PF03717">
    <property type="entry name" value="PBP_dimer"/>
    <property type="match status" value="1"/>
</dbReference>
<organism evidence="9 10">
    <name type="scientific">Radiobacillus deserti</name>
    <dbReference type="NCBI Taxonomy" id="2594883"/>
    <lineage>
        <taxon>Bacteria</taxon>
        <taxon>Bacillati</taxon>
        <taxon>Bacillota</taxon>
        <taxon>Bacilli</taxon>
        <taxon>Bacillales</taxon>
        <taxon>Bacillaceae</taxon>
        <taxon>Radiobacillus</taxon>
    </lineage>
</organism>
<dbReference type="GO" id="GO:0071555">
    <property type="term" value="P:cell wall organization"/>
    <property type="evidence" value="ECO:0007669"/>
    <property type="project" value="TreeGrafter"/>
</dbReference>
<evidence type="ECO:0000256" key="1">
    <source>
        <dbReference type="ARBA" id="ARBA00004370"/>
    </source>
</evidence>